<dbReference type="Gene3D" id="3.40.50.300">
    <property type="entry name" value="P-loop containing nucleotide triphosphate hydrolases"/>
    <property type="match status" value="1"/>
</dbReference>
<evidence type="ECO:0000256" key="3">
    <source>
        <dbReference type="ARBA" id="ARBA00022741"/>
    </source>
</evidence>
<name>A0ABT9J039_9BACL</name>
<keyword evidence="2" id="KW-0813">Transport</keyword>
<dbReference type="SMART" id="SM00382">
    <property type="entry name" value="AAA"/>
    <property type="match status" value="1"/>
</dbReference>
<proteinExistence type="inferred from homology"/>
<dbReference type="InterPro" id="IPR003593">
    <property type="entry name" value="AAA+_ATPase"/>
</dbReference>
<comment type="caution">
    <text evidence="6">The sequence shown here is derived from an EMBL/GenBank/DDBJ whole genome shotgun (WGS) entry which is preliminary data.</text>
</comment>
<dbReference type="PANTHER" id="PTHR42711">
    <property type="entry name" value="ABC TRANSPORTER ATP-BINDING PROTEIN"/>
    <property type="match status" value="1"/>
</dbReference>
<sequence>MIEVSNVRFSYIKKNRSFLKTKVEQIPILKGVNITINKGELFGLIGPNGSGKTTFTKLLMGVYQPNEGEIVYDNTFSPSLKNPKWKKLIGWISGANSRLFSTITLNEHVVLYRNLYEDFNESWFMEKIEEFNLIPRLDQLPTSISFGERIKFEIAITLAYFPKVLILDEPTVGLDPLAIKEIRQIINEYLSDFPDVCGILTSHNLNDIVEISKQYAFLHKNTFVGMDQNQDKYANDIENQYIHLYGGN</sequence>
<reference evidence="6 7" key="1">
    <citation type="submission" date="2023-08" db="EMBL/GenBank/DDBJ databases">
        <authorList>
            <person name="Park J.-S."/>
        </authorList>
    </citation>
    <scope>NUCLEOTIDE SEQUENCE [LARGE SCALE GENOMIC DNA]</scope>
    <source>
        <strain evidence="6 7">2205SS18-9</strain>
    </source>
</reference>
<dbReference type="EMBL" id="JAVAMP010000004">
    <property type="protein sequence ID" value="MDP5274843.1"/>
    <property type="molecule type" value="Genomic_DNA"/>
</dbReference>
<dbReference type="InterPro" id="IPR050763">
    <property type="entry name" value="ABC_transporter_ATP-binding"/>
</dbReference>
<keyword evidence="7" id="KW-1185">Reference proteome</keyword>
<comment type="similarity">
    <text evidence="1">Belongs to the ABC transporter superfamily.</text>
</comment>
<organism evidence="6 7">
    <name type="scientific">Chengkuizengella axinellae</name>
    <dbReference type="NCBI Taxonomy" id="3064388"/>
    <lineage>
        <taxon>Bacteria</taxon>
        <taxon>Bacillati</taxon>
        <taxon>Bacillota</taxon>
        <taxon>Bacilli</taxon>
        <taxon>Bacillales</taxon>
        <taxon>Paenibacillaceae</taxon>
        <taxon>Chengkuizengella</taxon>
    </lineage>
</organism>
<evidence type="ECO:0000256" key="2">
    <source>
        <dbReference type="ARBA" id="ARBA00022448"/>
    </source>
</evidence>
<dbReference type="InterPro" id="IPR003439">
    <property type="entry name" value="ABC_transporter-like_ATP-bd"/>
</dbReference>
<evidence type="ECO:0000259" key="5">
    <source>
        <dbReference type="PROSITE" id="PS50893"/>
    </source>
</evidence>
<accession>A0ABT9J039</accession>
<evidence type="ECO:0000313" key="7">
    <source>
        <dbReference type="Proteomes" id="UP001231941"/>
    </source>
</evidence>
<dbReference type="SUPFAM" id="SSF52540">
    <property type="entry name" value="P-loop containing nucleoside triphosphate hydrolases"/>
    <property type="match status" value="1"/>
</dbReference>
<dbReference type="Pfam" id="PF00005">
    <property type="entry name" value="ABC_tran"/>
    <property type="match status" value="1"/>
</dbReference>
<evidence type="ECO:0000256" key="4">
    <source>
        <dbReference type="ARBA" id="ARBA00022840"/>
    </source>
</evidence>
<dbReference type="Proteomes" id="UP001231941">
    <property type="component" value="Unassembled WGS sequence"/>
</dbReference>
<gene>
    <name evidence="6" type="ORF">Q5Y73_12055</name>
</gene>
<dbReference type="PROSITE" id="PS50893">
    <property type="entry name" value="ABC_TRANSPORTER_2"/>
    <property type="match status" value="1"/>
</dbReference>
<feature type="domain" description="ABC transporter" evidence="5">
    <location>
        <begin position="7"/>
        <end position="245"/>
    </location>
</feature>
<keyword evidence="3" id="KW-0547">Nucleotide-binding</keyword>
<keyword evidence="4 6" id="KW-0067">ATP-binding</keyword>
<dbReference type="InterPro" id="IPR027417">
    <property type="entry name" value="P-loop_NTPase"/>
</dbReference>
<evidence type="ECO:0000256" key="1">
    <source>
        <dbReference type="ARBA" id="ARBA00005417"/>
    </source>
</evidence>
<protein>
    <submittedName>
        <fullName evidence="6">ABC transporter ATP-binding protein</fullName>
    </submittedName>
</protein>
<dbReference type="RefSeq" id="WP_305992145.1">
    <property type="nucleotide sequence ID" value="NZ_JAVAMP010000004.1"/>
</dbReference>
<dbReference type="GO" id="GO:0005524">
    <property type="term" value="F:ATP binding"/>
    <property type="evidence" value="ECO:0007669"/>
    <property type="project" value="UniProtKB-KW"/>
</dbReference>
<evidence type="ECO:0000313" key="6">
    <source>
        <dbReference type="EMBL" id="MDP5274843.1"/>
    </source>
</evidence>
<dbReference type="PANTHER" id="PTHR42711:SF5">
    <property type="entry name" value="ABC TRANSPORTER ATP-BINDING PROTEIN NATA"/>
    <property type="match status" value="1"/>
</dbReference>